<dbReference type="PROSITE" id="PS00444">
    <property type="entry name" value="POLYPRENYL_SYNTHASE_2"/>
    <property type="match status" value="1"/>
</dbReference>
<evidence type="ECO:0000256" key="7">
    <source>
        <dbReference type="RuleBase" id="RU004466"/>
    </source>
</evidence>
<evidence type="ECO:0000256" key="8">
    <source>
        <dbReference type="SAM" id="MobiDB-lite"/>
    </source>
</evidence>
<dbReference type="GO" id="GO:0046872">
    <property type="term" value="F:metal ion binding"/>
    <property type="evidence" value="ECO:0007669"/>
    <property type="project" value="UniProtKB-KW"/>
</dbReference>
<reference evidence="9 10" key="1">
    <citation type="submission" date="2019-09" db="EMBL/GenBank/DDBJ databases">
        <title>Wenzhouxiangella sp. Genome sequencing and assembly.</title>
        <authorList>
            <person name="Zhang R."/>
        </authorList>
    </citation>
    <scope>NUCLEOTIDE SEQUENCE [LARGE SCALE GENOMIC DNA]</scope>
    <source>
        <strain evidence="9 10">W260</strain>
    </source>
</reference>
<dbReference type="GO" id="GO:0004659">
    <property type="term" value="F:prenyltransferase activity"/>
    <property type="evidence" value="ECO:0007669"/>
    <property type="project" value="InterPro"/>
</dbReference>
<dbReference type="InterPro" id="IPR033749">
    <property type="entry name" value="Polyprenyl_synt_CS"/>
</dbReference>
<dbReference type="PANTHER" id="PTHR43281:SF1">
    <property type="entry name" value="FARNESYL DIPHOSPHATE SYNTHASE"/>
    <property type="match status" value="1"/>
</dbReference>
<dbReference type="FunFam" id="1.10.600.10:FF:000001">
    <property type="entry name" value="Geranylgeranyl diphosphate synthase"/>
    <property type="match status" value="1"/>
</dbReference>
<dbReference type="GO" id="GO:0008654">
    <property type="term" value="P:phospholipid biosynthetic process"/>
    <property type="evidence" value="ECO:0007669"/>
    <property type="project" value="UniProtKB-ARBA"/>
</dbReference>
<keyword evidence="3 7" id="KW-0808">Transferase</keyword>
<dbReference type="PANTHER" id="PTHR43281">
    <property type="entry name" value="FARNESYL DIPHOSPHATE SYNTHASE"/>
    <property type="match status" value="1"/>
</dbReference>
<dbReference type="SUPFAM" id="SSF48576">
    <property type="entry name" value="Terpenoid synthases"/>
    <property type="match status" value="1"/>
</dbReference>
<keyword evidence="6" id="KW-0414">Isoprene biosynthesis</keyword>
<dbReference type="SFLD" id="SFLDS00005">
    <property type="entry name" value="Isoprenoid_Synthase_Type_I"/>
    <property type="match status" value="1"/>
</dbReference>
<protein>
    <submittedName>
        <fullName evidence="9">Polyprenyl synthetase family protein</fullName>
    </submittedName>
</protein>
<keyword evidence="4" id="KW-0479">Metal-binding</keyword>
<comment type="caution">
    <text evidence="9">The sequence shown here is derived from an EMBL/GenBank/DDBJ whole genome shotgun (WGS) entry which is preliminary data.</text>
</comment>
<organism evidence="9 10">
    <name type="scientific">Marinihelvus fidelis</name>
    <dbReference type="NCBI Taxonomy" id="2613842"/>
    <lineage>
        <taxon>Bacteria</taxon>
        <taxon>Pseudomonadati</taxon>
        <taxon>Pseudomonadota</taxon>
        <taxon>Gammaproteobacteria</taxon>
        <taxon>Chromatiales</taxon>
        <taxon>Wenzhouxiangellaceae</taxon>
        <taxon>Marinihelvus</taxon>
    </lineage>
</organism>
<evidence type="ECO:0000256" key="4">
    <source>
        <dbReference type="ARBA" id="ARBA00022723"/>
    </source>
</evidence>
<dbReference type="PROSITE" id="PS00723">
    <property type="entry name" value="POLYPRENYL_SYNTHASE_1"/>
    <property type="match status" value="1"/>
</dbReference>
<evidence type="ECO:0000313" key="9">
    <source>
        <dbReference type="EMBL" id="KAA9131868.1"/>
    </source>
</evidence>
<dbReference type="GO" id="GO:0016114">
    <property type="term" value="P:terpenoid biosynthetic process"/>
    <property type="evidence" value="ECO:0007669"/>
    <property type="project" value="UniProtKB-ARBA"/>
</dbReference>
<dbReference type="Pfam" id="PF00348">
    <property type="entry name" value="polyprenyl_synt"/>
    <property type="match status" value="1"/>
</dbReference>
<dbReference type="CDD" id="cd00685">
    <property type="entry name" value="Trans_IPPS_HT"/>
    <property type="match status" value="1"/>
</dbReference>
<dbReference type="GO" id="GO:0005737">
    <property type="term" value="C:cytoplasm"/>
    <property type="evidence" value="ECO:0007669"/>
    <property type="project" value="UniProtKB-ARBA"/>
</dbReference>
<evidence type="ECO:0000256" key="3">
    <source>
        <dbReference type="ARBA" id="ARBA00022679"/>
    </source>
</evidence>
<dbReference type="Gene3D" id="1.10.600.10">
    <property type="entry name" value="Farnesyl Diphosphate Synthase"/>
    <property type="match status" value="1"/>
</dbReference>
<dbReference type="SFLD" id="SFLDG01017">
    <property type="entry name" value="Polyprenyl_Transferase_Like"/>
    <property type="match status" value="1"/>
</dbReference>
<evidence type="ECO:0000313" key="10">
    <source>
        <dbReference type="Proteomes" id="UP000325372"/>
    </source>
</evidence>
<feature type="compositionally biased region" description="Polar residues" evidence="8">
    <location>
        <begin position="1"/>
        <end position="23"/>
    </location>
</feature>
<dbReference type="InterPro" id="IPR008949">
    <property type="entry name" value="Isoprenoid_synthase_dom_sf"/>
</dbReference>
<proteinExistence type="inferred from homology"/>
<keyword evidence="10" id="KW-1185">Reference proteome</keyword>
<feature type="region of interest" description="Disordered" evidence="8">
    <location>
        <begin position="1"/>
        <end position="24"/>
    </location>
</feature>
<dbReference type="InterPro" id="IPR053378">
    <property type="entry name" value="Prenyl_diphosphate_synthase"/>
</dbReference>
<keyword evidence="5" id="KW-0460">Magnesium</keyword>
<evidence type="ECO:0000256" key="6">
    <source>
        <dbReference type="ARBA" id="ARBA00023229"/>
    </source>
</evidence>
<dbReference type="InterPro" id="IPR000092">
    <property type="entry name" value="Polyprenyl_synt"/>
</dbReference>
<evidence type="ECO:0000256" key="1">
    <source>
        <dbReference type="ARBA" id="ARBA00001946"/>
    </source>
</evidence>
<dbReference type="NCBIfam" id="NF045485">
    <property type="entry name" value="FPPsyn"/>
    <property type="match status" value="1"/>
</dbReference>
<sequence>MNPPQATSSRVTETAPDTPSPSDQAALWRQRFESELEQRLRETGDTPGDLLESMRYSALAGGKRMRPLLVYGAGQALGIDVDELHGIAAAIELIHAYSLIHDDLPAMDDDDIRRGRPTNHRVYGQSTAILAGDALQALAFEVLANDANLSQNPAAQVRVIGAVAHACGAAGMAGGQVLDLAAIDKTIDATALETMHRLKTGALIRVSATAPALYALAPADQASALSDYGACVGLAFQIHDDVLDVTASSQQTGKPSQGDAARNKPAFPSVLGLERSRERASELVEKATRSLSELPGDTRALAWLAGYAIRREG</sequence>
<dbReference type="Proteomes" id="UP000325372">
    <property type="component" value="Unassembled WGS sequence"/>
</dbReference>
<dbReference type="AlphaFoldDB" id="A0A5N0TB18"/>
<comment type="cofactor">
    <cofactor evidence="1">
        <name>Mg(2+)</name>
        <dbReference type="ChEBI" id="CHEBI:18420"/>
    </cofactor>
</comment>
<gene>
    <name evidence="9" type="ORF">F3N42_06730</name>
</gene>
<evidence type="ECO:0000256" key="2">
    <source>
        <dbReference type="ARBA" id="ARBA00006706"/>
    </source>
</evidence>
<evidence type="ECO:0000256" key="5">
    <source>
        <dbReference type="ARBA" id="ARBA00022842"/>
    </source>
</evidence>
<dbReference type="EMBL" id="VYXP01000004">
    <property type="protein sequence ID" value="KAA9131868.1"/>
    <property type="molecule type" value="Genomic_DNA"/>
</dbReference>
<name>A0A5N0TB18_9GAMM</name>
<comment type="similarity">
    <text evidence="2 7">Belongs to the FPP/GGPP synthase family.</text>
</comment>
<accession>A0A5N0TB18</accession>